<proteinExistence type="predicted"/>
<evidence type="ECO:0000313" key="2">
    <source>
        <dbReference type="EMBL" id="KAL0060551.1"/>
    </source>
</evidence>
<evidence type="ECO:0000256" key="1">
    <source>
        <dbReference type="SAM" id="Phobius"/>
    </source>
</evidence>
<comment type="caution">
    <text evidence="2">The sequence shown here is derived from an EMBL/GenBank/DDBJ whole genome shotgun (WGS) entry which is preliminary data.</text>
</comment>
<feature type="transmembrane region" description="Helical" evidence="1">
    <location>
        <begin position="85"/>
        <end position="108"/>
    </location>
</feature>
<gene>
    <name evidence="2" type="ORF">AAF712_012671</name>
</gene>
<accession>A0ABR2ZG42</accession>
<keyword evidence="1" id="KW-1133">Transmembrane helix</keyword>
<feature type="transmembrane region" description="Helical" evidence="1">
    <location>
        <begin position="34"/>
        <end position="55"/>
    </location>
</feature>
<keyword evidence="1" id="KW-0472">Membrane</keyword>
<evidence type="ECO:0000313" key="3">
    <source>
        <dbReference type="Proteomes" id="UP001437256"/>
    </source>
</evidence>
<feature type="transmembrane region" description="Helical" evidence="1">
    <location>
        <begin position="175"/>
        <end position="194"/>
    </location>
</feature>
<reference evidence="2 3" key="1">
    <citation type="submission" date="2024-05" db="EMBL/GenBank/DDBJ databases">
        <title>A draft genome resource for the thread blight pathogen Marasmius tenuissimus strain MS-2.</title>
        <authorList>
            <person name="Yulfo-Soto G.E."/>
            <person name="Baruah I.K."/>
            <person name="Amoako-Attah I."/>
            <person name="Bukari Y."/>
            <person name="Meinhardt L.W."/>
            <person name="Bailey B.A."/>
            <person name="Cohen S.P."/>
        </authorList>
    </citation>
    <scope>NUCLEOTIDE SEQUENCE [LARGE SCALE GENOMIC DNA]</scope>
    <source>
        <strain evidence="2 3">MS-2</strain>
    </source>
</reference>
<keyword evidence="1" id="KW-0812">Transmembrane</keyword>
<dbReference type="EMBL" id="JBBXMP010000171">
    <property type="protein sequence ID" value="KAL0060551.1"/>
    <property type="molecule type" value="Genomic_DNA"/>
</dbReference>
<sequence>MPVIWGFDLSEMKWNAFGHKNMFDRRWHLRKERFIVYQLAMLIGLAAECTATYSLSKYEKQQEHIENWTGGRATVKNNDIIDAEILTIIFCVFVATIFGADFFFLLFFPRRRYPSWYVRTKEAMAVVITAGMLAAALMSTIVVATGEADVRDVGPEEAQALTDLFFRPPLQYNKWAVNIAYVCLLWPAFLATAAR</sequence>
<evidence type="ECO:0008006" key="4">
    <source>
        <dbReference type="Google" id="ProtNLM"/>
    </source>
</evidence>
<dbReference type="Proteomes" id="UP001437256">
    <property type="component" value="Unassembled WGS sequence"/>
</dbReference>
<protein>
    <recommendedName>
        <fullName evidence="4">PGG domain-containing protein</fullName>
    </recommendedName>
</protein>
<feature type="transmembrane region" description="Helical" evidence="1">
    <location>
        <begin position="123"/>
        <end position="144"/>
    </location>
</feature>
<organism evidence="2 3">
    <name type="scientific">Marasmius tenuissimus</name>
    <dbReference type="NCBI Taxonomy" id="585030"/>
    <lineage>
        <taxon>Eukaryota</taxon>
        <taxon>Fungi</taxon>
        <taxon>Dikarya</taxon>
        <taxon>Basidiomycota</taxon>
        <taxon>Agaricomycotina</taxon>
        <taxon>Agaricomycetes</taxon>
        <taxon>Agaricomycetidae</taxon>
        <taxon>Agaricales</taxon>
        <taxon>Marasmiineae</taxon>
        <taxon>Marasmiaceae</taxon>
        <taxon>Marasmius</taxon>
    </lineage>
</organism>
<name>A0ABR2ZG42_9AGAR</name>
<keyword evidence="3" id="KW-1185">Reference proteome</keyword>